<gene>
    <name evidence="1" type="ORF">CFR77_10015</name>
</gene>
<dbReference type="AlphaFoldDB" id="A0A318QU18"/>
<sequence>MKDIIDLLGLAPDKIKIISEQKYDNIEEFDDRIDYEFCNDGFCLCKESGKSIIDNIFFHSKNYGDGYQAYRGELPLGLRFDMSRAEVHQLCGKPDSSRGAVTVPALGTVPPSDKYVRNAMKISIIYDFDEHSILYTIASID</sequence>
<dbReference type="OrthoDB" id="7265290at2"/>
<keyword evidence="2" id="KW-1185">Reference proteome</keyword>
<reference evidence="1 2" key="1">
    <citation type="submission" date="2017-07" db="EMBL/GenBank/DDBJ databases">
        <title>A draft genome sequence of Komagataeibacter sucrofermentans LMG 18788.</title>
        <authorList>
            <person name="Skraban J."/>
            <person name="Cleenwerck I."/>
            <person name="Vandamme P."/>
            <person name="Trcek J."/>
        </authorList>
    </citation>
    <scope>NUCLEOTIDE SEQUENCE [LARGE SCALE GENOMIC DNA]</scope>
    <source>
        <strain evidence="1 2">LMG 18788</strain>
    </source>
</reference>
<name>A0A318QU18_9PROT</name>
<accession>A0A318QU18</accession>
<evidence type="ECO:0000313" key="2">
    <source>
        <dbReference type="Proteomes" id="UP000247814"/>
    </source>
</evidence>
<comment type="caution">
    <text evidence="1">The sequence shown here is derived from an EMBL/GenBank/DDBJ whole genome shotgun (WGS) entry which is preliminary data.</text>
</comment>
<proteinExistence type="predicted"/>
<dbReference type="Proteomes" id="UP000247814">
    <property type="component" value="Unassembled WGS sequence"/>
</dbReference>
<dbReference type="RefSeq" id="WP_110569424.1">
    <property type="nucleotide sequence ID" value="NZ_CP137147.1"/>
</dbReference>
<dbReference type="EMBL" id="NKUA01000012">
    <property type="protein sequence ID" value="PYD78619.1"/>
    <property type="molecule type" value="Genomic_DNA"/>
</dbReference>
<protein>
    <submittedName>
        <fullName evidence="1">Uncharacterized protein</fullName>
    </submittedName>
</protein>
<organism evidence="1 2">
    <name type="scientific">Komagataeibacter sucrofermentans</name>
    <dbReference type="NCBI Taxonomy" id="1053551"/>
    <lineage>
        <taxon>Bacteria</taxon>
        <taxon>Pseudomonadati</taxon>
        <taxon>Pseudomonadota</taxon>
        <taxon>Alphaproteobacteria</taxon>
        <taxon>Acetobacterales</taxon>
        <taxon>Acetobacteraceae</taxon>
        <taxon>Komagataeibacter</taxon>
    </lineage>
</organism>
<evidence type="ECO:0000313" key="1">
    <source>
        <dbReference type="EMBL" id="PYD78619.1"/>
    </source>
</evidence>